<gene>
    <name evidence="3" type="ORF">Acr_15g0017470</name>
</gene>
<dbReference type="PANTHER" id="PTHR34222">
    <property type="entry name" value="GAG_PRE-INTEGRS DOMAIN-CONTAINING PROTEIN"/>
    <property type="match status" value="1"/>
</dbReference>
<accession>A0A7J0FWR9</accession>
<evidence type="ECO:0000256" key="2">
    <source>
        <dbReference type="SAM" id="Phobius"/>
    </source>
</evidence>
<evidence type="ECO:0000256" key="1">
    <source>
        <dbReference type="SAM" id="MobiDB-lite"/>
    </source>
</evidence>
<feature type="transmembrane region" description="Helical" evidence="2">
    <location>
        <begin position="213"/>
        <end position="233"/>
    </location>
</feature>
<sequence length="387" mass="42759">MDRSEVARPIIITLDGPNYIPWSQAMSSFSREENFGVMLLVILRHRLRVQLRRLLSSLFDWREWDSKNHQIITWIRNTSIPSISLQFGRFKHCPYHLGFSSHQDPGQSISAFLPQIYSIWDQLTPSEPKWLCAGDSTLFATYRDQQRLILFLMGLSDIYEPVRASLLHRIPLPTLEQAISELLSEETRLGLISSSHVDTALAAPPLGIMSAPFVTPLIIACLPALFGFASIVARKALVIISLIVPTILPADITRPQSTAATVEVSSSASTPPTLIDVSDLPALVQQILSASGNPSTALSASSDVDVPTALLDGASHDVSPPLVYPVESPSTDPAPSVAPPTHLPSDLPVCRSTRLRILESERESRGLCGWIERRLEREWVGRERLDL</sequence>
<protein>
    <submittedName>
        <fullName evidence="3">Uncharacterized protein</fullName>
    </submittedName>
</protein>
<evidence type="ECO:0000313" key="4">
    <source>
        <dbReference type="Proteomes" id="UP000585474"/>
    </source>
</evidence>
<proteinExistence type="predicted"/>
<dbReference type="PANTHER" id="PTHR34222:SF100">
    <property type="entry name" value="CCHC-TYPE DOMAIN-CONTAINING PROTEIN"/>
    <property type="match status" value="1"/>
</dbReference>
<keyword evidence="2" id="KW-0472">Membrane</keyword>
<name>A0A7J0FWR9_9ERIC</name>
<evidence type="ECO:0000313" key="3">
    <source>
        <dbReference type="EMBL" id="GFZ03139.1"/>
    </source>
</evidence>
<dbReference type="AlphaFoldDB" id="A0A7J0FWR9"/>
<dbReference type="EMBL" id="BJWL01000015">
    <property type="protein sequence ID" value="GFZ03139.1"/>
    <property type="molecule type" value="Genomic_DNA"/>
</dbReference>
<keyword evidence="2" id="KW-0812">Transmembrane</keyword>
<keyword evidence="4" id="KW-1185">Reference proteome</keyword>
<comment type="caution">
    <text evidence="3">The sequence shown here is derived from an EMBL/GenBank/DDBJ whole genome shotgun (WGS) entry which is preliminary data.</text>
</comment>
<reference evidence="3 4" key="1">
    <citation type="submission" date="2019-07" db="EMBL/GenBank/DDBJ databases">
        <title>De Novo Assembly of kiwifruit Actinidia rufa.</title>
        <authorList>
            <person name="Sugita-Konishi S."/>
            <person name="Sato K."/>
            <person name="Mori E."/>
            <person name="Abe Y."/>
            <person name="Kisaki G."/>
            <person name="Hamano K."/>
            <person name="Suezawa K."/>
            <person name="Otani M."/>
            <person name="Fukuda T."/>
            <person name="Manabe T."/>
            <person name="Gomi K."/>
            <person name="Tabuchi M."/>
            <person name="Akimitsu K."/>
            <person name="Kataoka I."/>
        </authorList>
    </citation>
    <scope>NUCLEOTIDE SEQUENCE [LARGE SCALE GENOMIC DNA]</scope>
    <source>
        <strain evidence="4">cv. Fuchu</strain>
    </source>
</reference>
<feature type="region of interest" description="Disordered" evidence="1">
    <location>
        <begin position="321"/>
        <end position="345"/>
    </location>
</feature>
<keyword evidence="2" id="KW-1133">Transmembrane helix</keyword>
<organism evidence="3 4">
    <name type="scientific">Actinidia rufa</name>
    <dbReference type="NCBI Taxonomy" id="165716"/>
    <lineage>
        <taxon>Eukaryota</taxon>
        <taxon>Viridiplantae</taxon>
        <taxon>Streptophyta</taxon>
        <taxon>Embryophyta</taxon>
        <taxon>Tracheophyta</taxon>
        <taxon>Spermatophyta</taxon>
        <taxon>Magnoliopsida</taxon>
        <taxon>eudicotyledons</taxon>
        <taxon>Gunneridae</taxon>
        <taxon>Pentapetalae</taxon>
        <taxon>asterids</taxon>
        <taxon>Ericales</taxon>
        <taxon>Actinidiaceae</taxon>
        <taxon>Actinidia</taxon>
    </lineage>
</organism>
<dbReference type="OrthoDB" id="1706811at2759"/>
<dbReference type="Proteomes" id="UP000585474">
    <property type="component" value="Unassembled WGS sequence"/>
</dbReference>